<dbReference type="CDD" id="cd00082">
    <property type="entry name" value="HisKA"/>
    <property type="match status" value="1"/>
</dbReference>
<evidence type="ECO:0000256" key="1">
    <source>
        <dbReference type="ARBA" id="ARBA00000085"/>
    </source>
</evidence>
<evidence type="ECO:0000256" key="3">
    <source>
        <dbReference type="ARBA" id="ARBA00022553"/>
    </source>
</evidence>
<keyword evidence="7" id="KW-1133">Transmembrane helix</keyword>
<dbReference type="EC" id="2.7.13.3" evidence="2"/>
<dbReference type="InterPro" id="IPR004358">
    <property type="entry name" value="Sig_transdc_His_kin-like_C"/>
</dbReference>
<dbReference type="InterPro" id="IPR036097">
    <property type="entry name" value="HisK_dim/P_sf"/>
</dbReference>
<evidence type="ECO:0000256" key="5">
    <source>
        <dbReference type="ARBA" id="ARBA00022777"/>
    </source>
</evidence>
<dbReference type="CDD" id="cd00075">
    <property type="entry name" value="HATPase"/>
    <property type="match status" value="1"/>
</dbReference>
<dbReference type="Gene3D" id="1.10.287.130">
    <property type="match status" value="1"/>
</dbReference>
<keyword evidence="7" id="KW-0472">Membrane</keyword>
<dbReference type="InterPro" id="IPR050736">
    <property type="entry name" value="Sensor_HK_Regulatory"/>
</dbReference>
<dbReference type="SUPFAM" id="SSF47384">
    <property type="entry name" value="Homodimeric domain of signal transducing histidine kinase"/>
    <property type="match status" value="1"/>
</dbReference>
<evidence type="ECO:0000256" key="7">
    <source>
        <dbReference type="SAM" id="Phobius"/>
    </source>
</evidence>
<name>A0ABU9AW20_9BACT</name>
<evidence type="ECO:0000256" key="4">
    <source>
        <dbReference type="ARBA" id="ARBA00022679"/>
    </source>
</evidence>
<evidence type="ECO:0000256" key="2">
    <source>
        <dbReference type="ARBA" id="ARBA00012438"/>
    </source>
</evidence>
<dbReference type="Proteomes" id="UP001371305">
    <property type="component" value="Unassembled WGS sequence"/>
</dbReference>
<keyword evidence="3" id="KW-0597">Phosphoprotein</keyword>
<dbReference type="GO" id="GO:0016301">
    <property type="term" value="F:kinase activity"/>
    <property type="evidence" value="ECO:0007669"/>
    <property type="project" value="UniProtKB-KW"/>
</dbReference>
<protein>
    <recommendedName>
        <fullName evidence="2">histidine kinase</fullName>
        <ecNumber evidence="2">2.7.13.3</ecNumber>
    </recommendedName>
</protein>
<dbReference type="PANTHER" id="PTHR43711:SF32">
    <property type="entry name" value="SENSOR-TYPE HISTIDINE KINASE PRRB"/>
    <property type="match status" value="1"/>
</dbReference>
<evidence type="ECO:0000313" key="10">
    <source>
        <dbReference type="Proteomes" id="UP001371305"/>
    </source>
</evidence>
<reference evidence="9 10" key="1">
    <citation type="submission" date="2024-04" db="EMBL/GenBank/DDBJ databases">
        <title>Luteolibacter sp. isolated from soil.</title>
        <authorList>
            <person name="An J."/>
        </authorList>
    </citation>
    <scope>NUCLEOTIDE SEQUENCE [LARGE SCALE GENOMIC DNA]</scope>
    <source>
        <strain evidence="9 10">Y139</strain>
    </source>
</reference>
<keyword evidence="6" id="KW-0902">Two-component regulatory system</keyword>
<dbReference type="InterPro" id="IPR005467">
    <property type="entry name" value="His_kinase_dom"/>
</dbReference>
<dbReference type="PROSITE" id="PS50109">
    <property type="entry name" value="HIS_KIN"/>
    <property type="match status" value="1"/>
</dbReference>
<dbReference type="InterPro" id="IPR003594">
    <property type="entry name" value="HATPase_dom"/>
</dbReference>
<dbReference type="InterPro" id="IPR036890">
    <property type="entry name" value="HATPase_C_sf"/>
</dbReference>
<dbReference type="Pfam" id="PF02518">
    <property type="entry name" value="HATPase_c"/>
    <property type="match status" value="1"/>
</dbReference>
<keyword evidence="7" id="KW-0812">Transmembrane</keyword>
<keyword evidence="5 9" id="KW-0418">Kinase</keyword>
<comment type="catalytic activity">
    <reaction evidence="1">
        <text>ATP + protein L-histidine = ADP + protein N-phospho-L-histidine.</text>
        <dbReference type="EC" id="2.7.13.3"/>
    </reaction>
</comment>
<dbReference type="Gene3D" id="3.30.565.10">
    <property type="entry name" value="Histidine kinase-like ATPase, C-terminal domain"/>
    <property type="match status" value="1"/>
</dbReference>
<dbReference type="Pfam" id="PF00512">
    <property type="entry name" value="HisKA"/>
    <property type="match status" value="1"/>
</dbReference>
<dbReference type="PANTHER" id="PTHR43711">
    <property type="entry name" value="TWO-COMPONENT HISTIDINE KINASE"/>
    <property type="match status" value="1"/>
</dbReference>
<proteinExistence type="predicted"/>
<feature type="transmembrane region" description="Helical" evidence="7">
    <location>
        <begin position="375"/>
        <end position="396"/>
    </location>
</feature>
<dbReference type="RefSeq" id="WP_341404757.1">
    <property type="nucleotide sequence ID" value="NZ_JBBUKT010000004.1"/>
</dbReference>
<dbReference type="SMART" id="SM00387">
    <property type="entry name" value="HATPase_c"/>
    <property type="match status" value="1"/>
</dbReference>
<dbReference type="SUPFAM" id="SSF55874">
    <property type="entry name" value="ATPase domain of HSP90 chaperone/DNA topoisomerase II/histidine kinase"/>
    <property type="match status" value="1"/>
</dbReference>
<keyword evidence="4" id="KW-0808">Transferase</keyword>
<evidence type="ECO:0000313" key="9">
    <source>
        <dbReference type="EMBL" id="MEK7951154.1"/>
    </source>
</evidence>
<sequence>MKRSSGLLICDLLGKISQECRDMKRSRSLLVWALLGLCAATVLGAMTALTRSVLDAGKTRAEAEAKADLEERTRLALWRLDSEGASVLLAENRAAPGDYQSGAVVANRDPAIYLHFSGSNNDPLSSPELHPPAEPGAREKFERLKFLLRVHPLPLENGEVLTCALAEGEASWNAIPKEALSQKNFNTNILQSKGGVEARKEQVYLENANGTERAQRAKVVDQALENTKQSGQARIQQQETPQPAPQELQQVVPLNEITIPITPARAEIVDIGQMRAVWIGGELFLLRQIRQTLPGLPSQIRVVQGAWVDAAVLRTRLLDEVRDLLPAGNLVPVAGADSMAAASAEDPLALVSFPFRLERNESPPPLTVGIGRPLAVAWAAVIMALAASAVLVGGILRLSERRASFVSAVTHELRTPLTTFQLYSDMLHSGAVKEEKRGDYFRTLQREASRLSHLVENVLAFSRIERGSARATPREVAVGRLVEPMLQRFGERLLDAGLSLQADLSAPAWQAIVKADVAATEHVLFNLIDNAAKYAAGSSPPEVHLEAAITGRYLELRVRDHGTGISANERRRVFRAFHKSAAAAAESRPGVGLGLSLSRRLARANGGDLQLADTEGGACFILTLPLAVK</sequence>
<evidence type="ECO:0000256" key="6">
    <source>
        <dbReference type="ARBA" id="ARBA00023012"/>
    </source>
</evidence>
<evidence type="ECO:0000259" key="8">
    <source>
        <dbReference type="PROSITE" id="PS50109"/>
    </source>
</evidence>
<accession>A0ABU9AW20</accession>
<dbReference type="InterPro" id="IPR003661">
    <property type="entry name" value="HisK_dim/P_dom"/>
</dbReference>
<dbReference type="PRINTS" id="PR00344">
    <property type="entry name" value="BCTRLSENSOR"/>
</dbReference>
<organism evidence="9 10">
    <name type="scientific">Luteolibacter soli</name>
    <dbReference type="NCBI Taxonomy" id="3135280"/>
    <lineage>
        <taxon>Bacteria</taxon>
        <taxon>Pseudomonadati</taxon>
        <taxon>Verrucomicrobiota</taxon>
        <taxon>Verrucomicrobiia</taxon>
        <taxon>Verrucomicrobiales</taxon>
        <taxon>Verrucomicrobiaceae</taxon>
        <taxon>Luteolibacter</taxon>
    </lineage>
</organism>
<dbReference type="EMBL" id="JBBUKT010000004">
    <property type="protein sequence ID" value="MEK7951154.1"/>
    <property type="molecule type" value="Genomic_DNA"/>
</dbReference>
<gene>
    <name evidence="9" type="ORF">WKV53_11625</name>
</gene>
<feature type="domain" description="Histidine kinase" evidence="8">
    <location>
        <begin position="408"/>
        <end position="628"/>
    </location>
</feature>
<dbReference type="SMART" id="SM00388">
    <property type="entry name" value="HisKA"/>
    <property type="match status" value="1"/>
</dbReference>
<keyword evidence="10" id="KW-1185">Reference proteome</keyword>
<comment type="caution">
    <text evidence="9">The sequence shown here is derived from an EMBL/GenBank/DDBJ whole genome shotgun (WGS) entry which is preliminary data.</text>
</comment>